<sequence>MNSYVKFLMSLLTLMSVSFVTFAQEEDEEADDVEEVVVTGSRIARTSNYESVGPVEVITIDQVRDAGKNNIGDYLIELPSANLASNQRSVNNGNSGTTEVNLRGAGSGRLLTLINGRRVAPTGTGTGNAVDFQIFPLAMIESVEVLKDGAAAVYGSDAVSGVVNVKLREFEGAEFYGSFGSSAQGDANASEFSFAYGSRGERSSNVTAISWYQNDDLNMSEREYSYCPRLEPDYILYFQYFGISGYGNEGDNVGNNQTSCGASTFIPNGRFYTSSGSQTIYTKGGDLSPFYWYDYAGYNAETATGRGMYNYSEYMQLLGGRENYQFMTDGKYESDLFGGATFDYNIMYSKRLSTLQMAPVPMGAGAQVTYGLTIPADNAFNPLGEAFTYRKRMLDVGPRLFSQEADTLRIVLGVSGDLDFLGLDGASWEAYTVYHRFNSPNQTKNYIDMYRVEQALNTELGAGVVGADGQQYRCADSLARKLGCVPLNMFGPDSITQAAGDYIRYNKKDKLLTEANEYAFNVSNVTLFDLPAGPVAMAFGFDKFDLYGEDNVDGLTEAGLSSGNPRLSTSGGYVSEDAYFEVQVPLVSDTFLAEELRVEFAARQSEFDSFEGDNVERVSLYWKPIEDLTIRGTDSTSYRAPTISNLFFGGGGGFPTYVDVCEQNYVALQDAATQAALTANCAAFAGLDTSTWSTSNNQILQLVVGNPDLVPEAGTSMTYGFVYQPSFKFIEEYNVAIAADYFELEVGNAVVTSGVQNTLLQCYVNADPTFCGRISRPAGGDVVSVETAYLNSNSLDHYEGYDVSATADFSDLPFVGGDLRVQLQWTHLVENTTVDATGVSDDYVGQCYDFGESCFNRDRSTGLFTWSKGDWTVNWVTRFMSGISAPEDALNYFDVANGGANPYTGAAFPAGVLEDVMDTYSIEDFYYHNASVSYQYDDNTRVNVAITNVFDEEAPYYKSFFGFVDPQINTPQNTYDIVGQYVTASVSYSF</sequence>
<dbReference type="PANTHER" id="PTHR47234:SF2">
    <property type="entry name" value="TONB-DEPENDENT RECEPTOR"/>
    <property type="match status" value="1"/>
</dbReference>
<keyword evidence="6 8" id="KW-0472">Membrane</keyword>
<feature type="chain" id="PRO_5040120511" evidence="10">
    <location>
        <begin position="24"/>
        <end position="990"/>
    </location>
</feature>
<dbReference type="EMBL" id="CP097966">
    <property type="protein sequence ID" value="URQ62769.1"/>
    <property type="molecule type" value="Genomic_DNA"/>
</dbReference>
<comment type="similarity">
    <text evidence="8 9">Belongs to the TonB-dependent receptor family.</text>
</comment>
<dbReference type="InterPro" id="IPR000531">
    <property type="entry name" value="Beta-barrel_TonB"/>
</dbReference>
<feature type="domain" description="TonB-dependent receptor plug" evidence="12">
    <location>
        <begin position="49"/>
        <end position="162"/>
    </location>
</feature>
<dbReference type="AlphaFoldDB" id="A0A9Q8TXN0"/>
<dbReference type="Gene3D" id="2.170.130.10">
    <property type="entry name" value="TonB-dependent receptor, plug domain"/>
    <property type="match status" value="1"/>
</dbReference>
<comment type="subcellular location">
    <subcellularLocation>
        <location evidence="1 8">Cell outer membrane</location>
        <topology evidence="1 8">Multi-pass membrane protein</topology>
    </subcellularLocation>
</comment>
<evidence type="ECO:0000256" key="6">
    <source>
        <dbReference type="ARBA" id="ARBA00023136"/>
    </source>
</evidence>
<keyword evidence="7 8" id="KW-0998">Cell outer membrane</keyword>
<dbReference type="PROSITE" id="PS52016">
    <property type="entry name" value="TONB_DEPENDENT_REC_3"/>
    <property type="match status" value="1"/>
</dbReference>
<evidence type="ECO:0000256" key="7">
    <source>
        <dbReference type="ARBA" id="ARBA00023237"/>
    </source>
</evidence>
<evidence type="ECO:0000313" key="14">
    <source>
        <dbReference type="Proteomes" id="UP001056381"/>
    </source>
</evidence>
<evidence type="ECO:0000256" key="1">
    <source>
        <dbReference type="ARBA" id="ARBA00004571"/>
    </source>
</evidence>
<dbReference type="InterPro" id="IPR036942">
    <property type="entry name" value="Beta-barrel_TonB_sf"/>
</dbReference>
<dbReference type="Proteomes" id="UP001056381">
    <property type="component" value="Chromosome"/>
</dbReference>
<reference evidence="13" key="1">
    <citation type="submission" date="2022-05" db="EMBL/GenBank/DDBJ databases">
        <title>Single-amplified genomics reveal most streamlined microbe among free-living bacteria.</title>
        <authorList>
            <person name="Roda-Garcia J."/>
            <person name="Haro-Moreno J.M."/>
            <person name="Rodriguez-Valera F."/>
            <person name="Almagro-Moreno S."/>
            <person name="Lopez-Perez M."/>
        </authorList>
    </citation>
    <scope>NUCLEOTIDE SEQUENCE</scope>
    <source>
        <strain evidence="13">TMED112-D2-2</strain>
    </source>
</reference>
<dbReference type="Gene3D" id="2.40.170.20">
    <property type="entry name" value="TonB-dependent receptor, beta-barrel domain"/>
    <property type="match status" value="1"/>
</dbReference>
<dbReference type="SUPFAM" id="SSF56935">
    <property type="entry name" value="Porins"/>
    <property type="match status" value="1"/>
</dbReference>
<dbReference type="InterPro" id="IPR012910">
    <property type="entry name" value="Plug_dom"/>
</dbReference>
<evidence type="ECO:0000256" key="3">
    <source>
        <dbReference type="ARBA" id="ARBA00022452"/>
    </source>
</evidence>
<proteinExistence type="inferred from homology"/>
<keyword evidence="14" id="KW-1185">Reference proteome</keyword>
<protein>
    <submittedName>
        <fullName evidence="13">TonB-dependent receptor</fullName>
    </submittedName>
</protein>
<keyword evidence="13" id="KW-0675">Receptor</keyword>
<evidence type="ECO:0000256" key="8">
    <source>
        <dbReference type="PROSITE-ProRule" id="PRU01360"/>
    </source>
</evidence>
<evidence type="ECO:0000256" key="10">
    <source>
        <dbReference type="SAM" id="SignalP"/>
    </source>
</evidence>
<evidence type="ECO:0000256" key="5">
    <source>
        <dbReference type="ARBA" id="ARBA00023077"/>
    </source>
</evidence>
<organism evidence="13 14">
    <name type="scientific">SAR86 cluster bacterium</name>
    <dbReference type="NCBI Taxonomy" id="2030880"/>
    <lineage>
        <taxon>Bacteria</taxon>
        <taxon>Pseudomonadati</taxon>
        <taxon>Pseudomonadota</taxon>
        <taxon>Gammaproteobacteria</taxon>
        <taxon>SAR86 cluster</taxon>
    </lineage>
</organism>
<keyword evidence="3 8" id="KW-1134">Transmembrane beta strand</keyword>
<evidence type="ECO:0000256" key="2">
    <source>
        <dbReference type="ARBA" id="ARBA00022448"/>
    </source>
</evidence>
<feature type="signal peptide" evidence="10">
    <location>
        <begin position="1"/>
        <end position="23"/>
    </location>
</feature>
<evidence type="ECO:0000256" key="9">
    <source>
        <dbReference type="RuleBase" id="RU003357"/>
    </source>
</evidence>
<dbReference type="PANTHER" id="PTHR47234">
    <property type="match status" value="1"/>
</dbReference>
<dbReference type="InterPro" id="IPR039426">
    <property type="entry name" value="TonB-dep_rcpt-like"/>
</dbReference>
<feature type="domain" description="TonB-dependent receptor-like beta-barrel" evidence="11">
    <location>
        <begin position="466"/>
        <end position="949"/>
    </location>
</feature>
<keyword evidence="2 8" id="KW-0813">Transport</keyword>
<evidence type="ECO:0000259" key="12">
    <source>
        <dbReference type="Pfam" id="PF07715"/>
    </source>
</evidence>
<dbReference type="InterPro" id="IPR037066">
    <property type="entry name" value="Plug_dom_sf"/>
</dbReference>
<evidence type="ECO:0000259" key="11">
    <source>
        <dbReference type="Pfam" id="PF00593"/>
    </source>
</evidence>
<name>A0A9Q8TXN0_9GAMM</name>
<keyword evidence="4 8" id="KW-0812">Transmembrane</keyword>
<keyword evidence="10" id="KW-0732">Signal</keyword>
<evidence type="ECO:0000313" key="13">
    <source>
        <dbReference type="EMBL" id="URQ62769.1"/>
    </source>
</evidence>
<gene>
    <name evidence="13" type="ORF">M9B40_03300</name>
</gene>
<evidence type="ECO:0000256" key="4">
    <source>
        <dbReference type="ARBA" id="ARBA00022692"/>
    </source>
</evidence>
<dbReference type="Pfam" id="PF07715">
    <property type="entry name" value="Plug"/>
    <property type="match status" value="1"/>
</dbReference>
<dbReference type="GO" id="GO:0009279">
    <property type="term" value="C:cell outer membrane"/>
    <property type="evidence" value="ECO:0007669"/>
    <property type="project" value="UniProtKB-SubCell"/>
</dbReference>
<accession>A0A9Q8TXN0</accession>
<keyword evidence="5 9" id="KW-0798">TonB box</keyword>
<dbReference type="Pfam" id="PF00593">
    <property type="entry name" value="TonB_dep_Rec_b-barrel"/>
    <property type="match status" value="1"/>
</dbReference>